<dbReference type="Proteomes" id="UP000225890">
    <property type="component" value="Segment"/>
</dbReference>
<protein>
    <submittedName>
        <fullName evidence="1">Minor tail protein</fullName>
    </submittedName>
</protein>
<sequence length="730" mass="81007">MQSLTRSETGKPLGELQTYALRSSATPFNPADSSGELPSFNATIADVKGDARSLVGAYVTLRDWSGFRYFDREQGQVTNGRVTAVRRNADSGLVSLEASSIFERLNTEQTVLPILQSDALDYVQDEALRHWCLMAGVPEYNIEGNLHTYISKWSQIGYLGNSDYKWRYFGPPTSYNDYVTTEGSLGGDAPRLEVNPAQSLTIGMRVDNGVNCTDFQVEAYQPQLLDTVRWTIRRLGNSWYLYERIGSGTTTTLKSWVQAPLDTMPMYFFVKFDANAAADKADITFRLIDFDYVTQQTLIYDSVSTGVTTQMRNRPIPRKMRLGYDNSVSSGRVASAPSAGFITEDATLQEVYPANQLFFNTFVGTPPHSAAELAKMPTHVPGFTGNVWDKMREFCAIFDLDIFYRDGVISFTAREALRKQIGGGFIPAQTLAKGRVVENIQDRDSARMVEVNVYERLPKADNFNVMFKADSVYSLAKGETKIEKVQTNNTFVFLNQPIPVSGVPVPYTSAFGSYVVTGADGFIVDPQWWKDNGGSITVKTTKVSGEIEITMQAPTVDTTRAPYRISEGISDRPALYIVGYGLAQKEPETMRIYTGNSKAAQEVGTTFESPFVTTKLIGMNVGHRLAEVYGTGQAVISFDSSRADAIELMDSSRPPTPVGDSVYWKGSYYRLVTQHLTPRIMQFSDCHTHNTIGVINGEFAEAKTIADWNALHPNDTIADVNLSPLPQWES</sequence>
<accession>A0A0U3THJ5</accession>
<dbReference type="GeneID" id="40079087"/>
<proteinExistence type="predicted"/>
<dbReference type="KEGG" id="vg:40079087"/>
<organism evidence="1 2">
    <name type="scientific">Arthrobacter phage Amigo</name>
    <dbReference type="NCBI Taxonomy" id="1772291"/>
    <lineage>
        <taxon>Viruses</taxon>
        <taxon>Duplodnaviria</taxon>
        <taxon>Heunggongvirae</taxon>
        <taxon>Uroviricota</taxon>
        <taxon>Caudoviricetes</taxon>
        <taxon>Amigovirus</taxon>
        <taxon>Amigovirus amigo</taxon>
    </lineage>
</organism>
<dbReference type="EMBL" id="KU160638">
    <property type="protein sequence ID" value="ALY08393.1"/>
    <property type="molecule type" value="Genomic_DNA"/>
</dbReference>
<gene>
    <name evidence="1" type="primary">38</name>
    <name evidence="1" type="ORF">AMIGO_38</name>
</gene>
<keyword evidence="2" id="KW-1185">Reference proteome</keyword>
<evidence type="ECO:0000313" key="2">
    <source>
        <dbReference type="Proteomes" id="UP000225890"/>
    </source>
</evidence>
<dbReference type="RefSeq" id="YP_009603221.1">
    <property type="nucleotide sequence ID" value="NC_041949.1"/>
</dbReference>
<name>A0A0U3THJ5_9CAUD</name>
<evidence type="ECO:0000313" key="1">
    <source>
        <dbReference type="EMBL" id="ALY08393.1"/>
    </source>
</evidence>
<dbReference type="OrthoDB" id="29478at10239"/>
<reference evidence="1 2" key="1">
    <citation type="submission" date="2015-11" db="EMBL/GenBank/DDBJ databases">
        <authorList>
            <person name="Bagnasco F.G."/>
            <person name="Brynell Z.S."/>
            <person name="Burke S.O."/>
            <person name="Chimalakonda N.S."/>
            <person name="Connor J.A."/>
            <person name="Curtis K.N."/>
            <person name="Deaton B.M."/>
            <person name="Fahnestock A.K."/>
            <person name="Fratus C.R."/>
            <person name="Karstens A.W."/>
            <person name="Konde S.A."/>
            <person name="Lantz C.N."/>
            <person name="Lee S.M."/>
            <person name="Miller S.N."/>
            <person name="Minick J.E."/>
            <person name="Pruett K.M."/>
            <person name="Rose V.A."/>
            <person name="Schick A.M."/>
            <person name="Sells C.A."/>
            <person name="Sieker J.W."/>
            <person name="Thomas D.S."/>
            <person name="Warrad Y.M."/>
            <person name="Wyper J.F."/>
            <person name="Adair T.L."/>
            <person name="Gibbon B.C."/>
            <person name="Wu H."/>
            <person name="Jones W.S."/>
            <person name="Serrano M.G."/>
            <person name="Buck G."/>
            <person name="Lee V."/>
            <person name="Wang Y."/>
            <person name="Carvalho R."/>
            <person name="Voegtly L."/>
            <person name="Shi R."/>
            <person name="Duckworth R."/>
            <person name="Johnson A."/>
            <person name="Loviza R."/>
            <person name="Walstead R."/>
            <person name="Shah Z."/>
            <person name="Kiflezghi M."/>
            <person name="Wade K."/>
            <person name="Bradley K.W."/>
            <person name="Asai D.J."/>
            <person name="Bowman C.A."/>
            <person name="Russell D.A."/>
            <person name="Pope W.H."/>
            <person name="Jacobs-Sera D."/>
            <person name="Hendrix R.W."/>
            <person name="Hatfull G.F."/>
        </authorList>
    </citation>
    <scope>NUCLEOTIDE SEQUENCE [LARGE SCALE GENOMIC DNA]</scope>
</reference>